<protein>
    <submittedName>
        <fullName evidence="1">Uncharacterized protein</fullName>
    </submittedName>
</protein>
<gene>
    <name evidence="1" type="ordered locus">Hoch_1735</name>
</gene>
<proteinExistence type="predicted"/>
<dbReference type="HOGENOM" id="CLU_1924113_0_0_7"/>
<dbReference type="AlphaFoldDB" id="D0LXS9"/>
<dbReference type="eggNOG" id="ENOG5033NTW">
    <property type="taxonomic scope" value="Bacteria"/>
</dbReference>
<reference evidence="1 2" key="1">
    <citation type="journal article" date="2010" name="Stand. Genomic Sci.">
        <title>Complete genome sequence of Haliangium ochraceum type strain (SMP-2).</title>
        <authorList>
            <consortium name="US DOE Joint Genome Institute (JGI-PGF)"/>
            <person name="Ivanova N."/>
            <person name="Daum C."/>
            <person name="Lang E."/>
            <person name="Abt B."/>
            <person name="Kopitz M."/>
            <person name="Saunders E."/>
            <person name="Lapidus A."/>
            <person name="Lucas S."/>
            <person name="Glavina Del Rio T."/>
            <person name="Nolan M."/>
            <person name="Tice H."/>
            <person name="Copeland A."/>
            <person name="Cheng J.F."/>
            <person name="Chen F."/>
            <person name="Bruce D."/>
            <person name="Goodwin L."/>
            <person name="Pitluck S."/>
            <person name="Mavromatis K."/>
            <person name="Pati A."/>
            <person name="Mikhailova N."/>
            <person name="Chen A."/>
            <person name="Palaniappan K."/>
            <person name="Land M."/>
            <person name="Hauser L."/>
            <person name="Chang Y.J."/>
            <person name="Jeffries C.D."/>
            <person name="Detter J.C."/>
            <person name="Brettin T."/>
            <person name="Rohde M."/>
            <person name="Goker M."/>
            <person name="Bristow J."/>
            <person name="Markowitz V."/>
            <person name="Eisen J.A."/>
            <person name="Hugenholtz P."/>
            <person name="Kyrpides N.C."/>
            <person name="Klenk H.P."/>
        </authorList>
    </citation>
    <scope>NUCLEOTIDE SEQUENCE [LARGE SCALE GENOMIC DNA]</scope>
    <source>
        <strain evidence="2">DSM 14365 / CIP 107738 / JCM 11303 / AJ 13395 / SMP-2</strain>
    </source>
</reference>
<keyword evidence="2" id="KW-1185">Reference proteome</keyword>
<name>D0LXS9_HALO1</name>
<dbReference type="EMBL" id="CP001804">
    <property type="protein sequence ID" value="ACY14284.1"/>
    <property type="molecule type" value="Genomic_DNA"/>
</dbReference>
<accession>D0LXS9</accession>
<evidence type="ECO:0000313" key="2">
    <source>
        <dbReference type="Proteomes" id="UP000001880"/>
    </source>
</evidence>
<dbReference type="Proteomes" id="UP000001880">
    <property type="component" value="Chromosome"/>
</dbReference>
<dbReference type="RefSeq" id="WP_012826892.1">
    <property type="nucleotide sequence ID" value="NC_013440.1"/>
</dbReference>
<sequence length="146" mass="16520">MSTQAPLEELKTLREMPQDELRAKLQITEEHVREDRRYGKLETTTQWHNPAVHPGYFVFHEGKLVAIYVDDAEYLSALEPGALGLGEPDVQLRSRAGKRVPYRVYASEGVAVAADSGKVHYVEVFAPTTADEYQASLYDEPPPYRK</sequence>
<organism evidence="1 2">
    <name type="scientific">Haliangium ochraceum (strain DSM 14365 / JCM 11303 / SMP-2)</name>
    <dbReference type="NCBI Taxonomy" id="502025"/>
    <lineage>
        <taxon>Bacteria</taxon>
        <taxon>Pseudomonadati</taxon>
        <taxon>Myxococcota</taxon>
        <taxon>Polyangia</taxon>
        <taxon>Haliangiales</taxon>
        <taxon>Kofleriaceae</taxon>
        <taxon>Haliangium</taxon>
    </lineage>
</organism>
<evidence type="ECO:0000313" key="1">
    <source>
        <dbReference type="EMBL" id="ACY14284.1"/>
    </source>
</evidence>
<dbReference type="OrthoDB" id="5192606at2"/>
<dbReference type="KEGG" id="hoh:Hoch_1735"/>